<proteinExistence type="predicted"/>
<reference evidence="1 2" key="1">
    <citation type="submission" date="2013-10" db="EMBL/GenBank/DDBJ databases">
        <authorList>
            <consortium name="International Citrus Genome Consortium"/>
            <person name="Jenkins J."/>
            <person name="Schmutz J."/>
            <person name="Prochnik S."/>
            <person name="Rokhsar D."/>
            <person name="Gmitter F."/>
            <person name="Ollitrault P."/>
            <person name="Machado M."/>
            <person name="Talon M."/>
            <person name="Wincker P."/>
            <person name="Jaillon O."/>
            <person name="Morgante M."/>
        </authorList>
    </citation>
    <scope>NUCLEOTIDE SEQUENCE</scope>
    <source>
        <strain evidence="2">cv. Clemenules</strain>
    </source>
</reference>
<evidence type="ECO:0000313" key="2">
    <source>
        <dbReference type="Proteomes" id="UP000030687"/>
    </source>
</evidence>
<organism evidence="1 2">
    <name type="scientific">Citrus clementina</name>
    <name type="common">Clementine</name>
    <name type="synonym">Citrus deliciosa x Citrus sinensis</name>
    <dbReference type="NCBI Taxonomy" id="85681"/>
    <lineage>
        <taxon>Eukaryota</taxon>
        <taxon>Viridiplantae</taxon>
        <taxon>Streptophyta</taxon>
        <taxon>Embryophyta</taxon>
        <taxon>Tracheophyta</taxon>
        <taxon>Spermatophyta</taxon>
        <taxon>Magnoliopsida</taxon>
        <taxon>eudicotyledons</taxon>
        <taxon>Gunneridae</taxon>
        <taxon>Pentapetalae</taxon>
        <taxon>rosids</taxon>
        <taxon>malvids</taxon>
        <taxon>Sapindales</taxon>
        <taxon>Rutaceae</taxon>
        <taxon>Aurantioideae</taxon>
        <taxon>Citrus</taxon>
    </lineage>
</organism>
<dbReference type="AlphaFoldDB" id="V4SC33"/>
<dbReference type="KEGG" id="cic:CICLE_v10006288mg"/>
<dbReference type="EMBL" id="KI537036">
    <property type="protein sequence ID" value="ESR34526.1"/>
    <property type="molecule type" value="Genomic_DNA"/>
</dbReference>
<evidence type="ECO:0000313" key="1">
    <source>
        <dbReference type="EMBL" id="ESR34526.1"/>
    </source>
</evidence>
<dbReference type="Gramene" id="ESR34526">
    <property type="protein sequence ID" value="ESR34526"/>
    <property type="gene ID" value="CICLE_v10006288mg"/>
</dbReference>
<sequence length="103" mass="11796">MNEVEGSKIGERENLYFEFFLLALGTLDEIGDHTEASTAVLDDRDGGPPPSQGFLRWILVLHIEVFPVQKFVHFPSVIVSDEYMSVETEFLLLEFQSKLYTKK</sequence>
<protein>
    <submittedName>
        <fullName evidence="1">Uncharacterized protein</fullName>
    </submittedName>
</protein>
<keyword evidence="2" id="KW-1185">Reference proteome</keyword>
<accession>V4SC33</accession>
<name>V4SC33_CITCL</name>
<dbReference type="Proteomes" id="UP000030687">
    <property type="component" value="Unassembled WGS sequence"/>
</dbReference>
<gene>
    <name evidence="1" type="ORF">CICLE_v10006288mg</name>
</gene>
<dbReference type="InParanoid" id="V4SC33"/>